<dbReference type="SUPFAM" id="SSF118116">
    <property type="entry name" value="DNA mismatch repair protein MutL"/>
    <property type="match status" value="1"/>
</dbReference>
<dbReference type="GO" id="GO:0016887">
    <property type="term" value="F:ATP hydrolysis activity"/>
    <property type="evidence" value="ECO:0007669"/>
    <property type="project" value="InterPro"/>
</dbReference>
<dbReference type="GO" id="GO:0005524">
    <property type="term" value="F:ATP binding"/>
    <property type="evidence" value="ECO:0007669"/>
    <property type="project" value="InterPro"/>
</dbReference>
<sequence>MPSLPEETSSAPLGLWQVVDWVLEDVVLQWCAWKVWVSADWDALRVRVEYTQEATGLHSERWPAGLQRCAAVSNCVRVTATCIELEDLFCAAPVRQRVVRQRAGADAHRLMAVVANQWALLHAEIELTVELSGAELASAECRRRWCWPRLLEADGMDGRARTQLRRIAQALGERRAPQIWRQFHVHFAAPATGLWDVLWARTERAMMPVLGWNGRPVLFAHALLQTLRRLLASDPPIAWVIDVRCGDSGNQFTGMSAALDAVHDSPTAMHALLLAVETDSECGPRLASGLCAVYDRLMQPDAVESVNAVVCTAVHRRERTREARARLHAVQTAADRLLQTLQQAVHEWPWTLPRLPCLQYFPSPPRCRPPPRDAAITAVADRSSACAAPYRERMAQLQPRWECDVFGACADIEVPQLVEMTASTLPSALSREVLQRARVIGQFHRKFVVVHTSPGLYLLDQHAADERVRYEALQQQWRTESRQERCASWRLHQPFRVSLGLRVVTASQLRQVYRLGWRVHFLNDPHTPDAASPTWLVTAVPLLLGDTPLVEARDLLDYLDALQEHGLEVAVPAAERHLASRACRYAIMFGDALDAHQCRQLVQRLAACAMPFQCAHGRPSMARIAQHDPPPAS</sequence>
<protein>
    <recommendedName>
        <fullName evidence="1">MutL C-terminal dimerisation domain-containing protein</fullName>
    </recommendedName>
</protein>
<keyword evidence="3" id="KW-1185">Reference proteome</keyword>
<dbReference type="InterPro" id="IPR042121">
    <property type="entry name" value="MutL_C_regsub"/>
</dbReference>
<dbReference type="SMART" id="SM00853">
    <property type="entry name" value="MutL_C"/>
    <property type="match status" value="1"/>
</dbReference>
<proteinExistence type="predicted"/>
<evidence type="ECO:0000313" key="3">
    <source>
        <dbReference type="Proteomes" id="UP001301350"/>
    </source>
</evidence>
<dbReference type="InterPro" id="IPR038973">
    <property type="entry name" value="MutL/Mlh/Pms-like"/>
</dbReference>
<dbReference type="PANTHER" id="PTHR10073">
    <property type="entry name" value="DNA MISMATCH REPAIR PROTEIN MLH, PMS, MUTL"/>
    <property type="match status" value="1"/>
</dbReference>
<feature type="domain" description="MutL C-terminal dimerisation" evidence="1">
    <location>
        <begin position="439"/>
        <end position="593"/>
    </location>
</feature>
<dbReference type="InterPro" id="IPR042120">
    <property type="entry name" value="MutL_C_dimsub"/>
</dbReference>
<comment type="caution">
    <text evidence="2">The sequence shown here is derived from an EMBL/GenBank/DDBJ whole genome shotgun (WGS) entry which is preliminary data.</text>
</comment>
<dbReference type="GO" id="GO:0006298">
    <property type="term" value="P:mismatch repair"/>
    <property type="evidence" value="ECO:0007669"/>
    <property type="project" value="InterPro"/>
</dbReference>
<accession>A0AAV9IU73</accession>
<dbReference type="Pfam" id="PF08676">
    <property type="entry name" value="MutL_C"/>
    <property type="match status" value="1"/>
</dbReference>
<evidence type="ECO:0000313" key="2">
    <source>
        <dbReference type="EMBL" id="KAK4535716.1"/>
    </source>
</evidence>
<dbReference type="InterPro" id="IPR037198">
    <property type="entry name" value="MutL_C_sf"/>
</dbReference>
<dbReference type="Gene3D" id="3.30.1370.100">
    <property type="entry name" value="MutL, C-terminal domain, regulatory subdomain"/>
    <property type="match status" value="1"/>
</dbReference>
<dbReference type="Gene3D" id="3.30.1540.20">
    <property type="entry name" value="MutL, C-terminal domain, dimerisation subdomain"/>
    <property type="match status" value="1"/>
</dbReference>
<dbReference type="InterPro" id="IPR014790">
    <property type="entry name" value="MutL_C"/>
</dbReference>
<name>A0AAV9IU73_CYACA</name>
<dbReference type="GO" id="GO:0140664">
    <property type="term" value="F:ATP-dependent DNA damage sensor activity"/>
    <property type="evidence" value="ECO:0007669"/>
    <property type="project" value="InterPro"/>
</dbReference>
<dbReference type="EMBL" id="JANCYW010000006">
    <property type="protein sequence ID" value="KAK4535716.1"/>
    <property type="molecule type" value="Genomic_DNA"/>
</dbReference>
<gene>
    <name evidence="2" type="ORF">CDCA_CDCA06G1741</name>
</gene>
<dbReference type="PANTHER" id="PTHR10073:SF47">
    <property type="entry name" value="DNA MISMATCH REPAIR PROTEIN MLH3"/>
    <property type="match status" value="1"/>
</dbReference>
<dbReference type="Proteomes" id="UP001301350">
    <property type="component" value="Unassembled WGS sequence"/>
</dbReference>
<reference evidence="2 3" key="1">
    <citation type="submission" date="2022-07" db="EMBL/GenBank/DDBJ databases">
        <title>Genome-wide signatures of adaptation to extreme environments.</title>
        <authorList>
            <person name="Cho C.H."/>
            <person name="Yoon H.S."/>
        </authorList>
    </citation>
    <scope>NUCLEOTIDE SEQUENCE [LARGE SCALE GENOMIC DNA]</scope>
    <source>
        <strain evidence="2 3">DBV 063 E5</strain>
    </source>
</reference>
<evidence type="ECO:0000259" key="1">
    <source>
        <dbReference type="SMART" id="SM00853"/>
    </source>
</evidence>
<dbReference type="AlphaFoldDB" id="A0AAV9IU73"/>
<organism evidence="2 3">
    <name type="scientific">Cyanidium caldarium</name>
    <name type="common">Red alga</name>
    <dbReference type="NCBI Taxonomy" id="2771"/>
    <lineage>
        <taxon>Eukaryota</taxon>
        <taxon>Rhodophyta</taxon>
        <taxon>Bangiophyceae</taxon>
        <taxon>Cyanidiales</taxon>
        <taxon>Cyanidiaceae</taxon>
        <taxon>Cyanidium</taxon>
    </lineage>
</organism>
<dbReference type="GO" id="GO:0032300">
    <property type="term" value="C:mismatch repair complex"/>
    <property type="evidence" value="ECO:0007669"/>
    <property type="project" value="InterPro"/>
</dbReference>